<gene>
    <name evidence="2" type="ORF">IB75_06000</name>
</gene>
<name>A0A0E2Z8J0_9GAMM</name>
<dbReference type="EMBL" id="JPGN01000034">
    <property type="protein sequence ID" value="KFI19945.1"/>
    <property type="molecule type" value="Genomic_DNA"/>
</dbReference>
<proteinExistence type="predicted"/>
<dbReference type="Proteomes" id="UP000028839">
    <property type="component" value="Unassembled WGS sequence"/>
</dbReference>
<organism evidence="2 3">
    <name type="scientific">Nitrosococcus oceani C-27</name>
    <dbReference type="NCBI Taxonomy" id="314279"/>
    <lineage>
        <taxon>Bacteria</taxon>
        <taxon>Pseudomonadati</taxon>
        <taxon>Pseudomonadota</taxon>
        <taxon>Gammaproteobacteria</taxon>
        <taxon>Chromatiales</taxon>
        <taxon>Chromatiaceae</taxon>
        <taxon>Nitrosococcus</taxon>
    </lineage>
</organism>
<evidence type="ECO:0000259" key="1">
    <source>
        <dbReference type="Pfam" id="PF13472"/>
    </source>
</evidence>
<protein>
    <submittedName>
        <fullName evidence="2">Lysophospholipase</fullName>
    </submittedName>
</protein>
<dbReference type="GO" id="GO:0016788">
    <property type="term" value="F:hydrolase activity, acting on ester bonds"/>
    <property type="evidence" value="ECO:0007669"/>
    <property type="project" value="UniProtKB-ARBA"/>
</dbReference>
<feature type="domain" description="SGNH hydrolase-type esterase" evidence="1">
    <location>
        <begin position="45"/>
        <end position="198"/>
    </location>
</feature>
<comment type="caution">
    <text evidence="2">The sequence shown here is derived from an EMBL/GenBank/DDBJ whole genome shotgun (WGS) entry which is preliminary data.</text>
</comment>
<evidence type="ECO:0000313" key="3">
    <source>
        <dbReference type="Proteomes" id="UP000028839"/>
    </source>
</evidence>
<dbReference type="HOGENOM" id="CLU_051180_1_2_6"/>
<sequence>MNAINCIWALTRYSLLGTILIVGVACSSGGSPELSKLPPNGIILAFGDSLTYGTGAGGSQYSYPSILAEKIDRQVINEGVPGELSGEGVARLSQMLDQYQPHLVILCHGGNDLLRQRTDSQIAVNLREMVELVQERGIEIVLLAVPRPALLFMEPAGFYAEIAGEYQIPIDSETLLNLEKNPAVKSDQIHLNREGYRLLAEAVFRLLRSSGAL</sequence>
<dbReference type="InterPro" id="IPR051532">
    <property type="entry name" value="Ester_Hydrolysis_Enzymes"/>
</dbReference>
<dbReference type="Gene3D" id="3.40.50.1110">
    <property type="entry name" value="SGNH hydrolase"/>
    <property type="match status" value="1"/>
</dbReference>
<dbReference type="InterPro" id="IPR036514">
    <property type="entry name" value="SGNH_hydro_sf"/>
</dbReference>
<dbReference type="SUPFAM" id="SSF52266">
    <property type="entry name" value="SGNH hydrolase"/>
    <property type="match status" value="1"/>
</dbReference>
<dbReference type="AlphaFoldDB" id="A0A0E2Z8J0"/>
<dbReference type="PANTHER" id="PTHR30383">
    <property type="entry name" value="THIOESTERASE 1/PROTEASE 1/LYSOPHOSPHOLIPASE L1"/>
    <property type="match status" value="1"/>
</dbReference>
<dbReference type="CDD" id="cd01822">
    <property type="entry name" value="Lysophospholipase_L1_like"/>
    <property type="match status" value="1"/>
</dbReference>
<dbReference type="InterPro" id="IPR013830">
    <property type="entry name" value="SGNH_hydro"/>
</dbReference>
<dbReference type="Pfam" id="PF13472">
    <property type="entry name" value="Lipase_GDSL_2"/>
    <property type="match status" value="1"/>
</dbReference>
<accession>A0A0E2Z8J0</accession>
<evidence type="ECO:0000313" key="2">
    <source>
        <dbReference type="EMBL" id="KFI19945.1"/>
    </source>
</evidence>
<reference evidence="2 3" key="1">
    <citation type="submission" date="2014-07" db="EMBL/GenBank/DDBJ databases">
        <title>Comparative analysis of Nitrosococcus oceani genome inventories of strains from Pacific and Atlantic gyres.</title>
        <authorList>
            <person name="Lim C.K."/>
            <person name="Wang L."/>
            <person name="Sayavedra-Soto L.A."/>
            <person name="Klotz M.G."/>
        </authorList>
    </citation>
    <scope>NUCLEOTIDE SEQUENCE [LARGE SCALE GENOMIC DNA]</scope>
    <source>
        <strain evidence="2 3">C-27</strain>
    </source>
</reference>
<dbReference type="OrthoDB" id="9786188at2"/>